<proteinExistence type="predicted"/>
<accession>A0AA88CZS0</accession>
<dbReference type="GO" id="GO:0006882">
    <property type="term" value="P:intracellular zinc ion homeostasis"/>
    <property type="evidence" value="ECO:0007669"/>
    <property type="project" value="TreeGrafter"/>
</dbReference>
<feature type="transmembrane region" description="Helical" evidence="6">
    <location>
        <begin position="447"/>
        <end position="467"/>
    </location>
</feature>
<feature type="transmembrane region" description="Helical" evidence="6">
    <location>
        <begin position="479"/>
        <end position="496"/>
    </location>
</feature>
<evidence type="ECO:0000256" key="7">
    <source>
        <dbReference type="SAM" id="SignalP"/>
    </source>
</evidence>
<feature type="compositionally biased region" description="Basic and acidic residues" evidence="5">
    <location>
        <begin position="176"/>
        <end position="190"/>
    </location>
</feature>
<comment type="subcellular location">
    <subcellularLocation>
        <location evidence="1">Membrane</location>
        <topology evidence="1">Multi-pass membrane protein</topology>
    </subcellularLocation>
</comment>
<feature type="transmembrane region" description="Helical" evidence="6">
    <location>
        <begin position="140"/>
        <end position="159"/>
    </location>
</feature>
<evidence type="ECO:0000313" key="8">
    <source>
        <dbReference type="EMBL" id="GMN38320.1"/>
    </source>
</evidence>
<comment type="caution">
    <text evidence="8">The sequence shown here is derived from an EMBL/GenBank/DDBJ whole genome shotgun (WGS) entry which is preliminary data.</text>
</comment>
<keyword evidence="7" id="KW-0732">Signal</keyword>
<protein>
    <recommendedName>
        <fullName evidence="10">IAA-alanine resistance protein 1</fullName>
    </recommendedName>
</protein>
<dbReference type="InterPro" id="IPR003689">
    <property type="entry name" value="ZIP"/>
</dbReference>
<dbReference type="EMBL" id="BTGU01000008">
    <property type="protein sequence ID" value="GMN38320.1"/>
    <property type="molecule type" value="Genomic_DNA"/>
</dbReference>
<feature type="chain" id="PRO_5041709550" description="IAA-alanine resistance protein 1" evidence="7">
    <location>
        <begin position="30"/>
        <end position="529"/>
    </location>
</feature>
<feature type="transmembrane region" description="Helical" evidence="6">
    <location>
        <begin position="198"/>
        <end position="217"/>
    </location>
</feature>
<evidence type="ECO:0000256" key="4">
    <source>
        <dbReference type="ARBA" id="ARBA00023136"/>
    </source>
</evidence>
<evidence type="ECO:0000313" key="9">
    <source>
        <dbReference type="Proteomes" id="UP001187192"/>
    </source>
</evidence>
<gene>
    <name evidence="8" type="ORF">TIFTF001_007559</name>
</gene>
<evidence type="ECO:0000256" key="1">
    <source>
        <dbReference type="ARBA" id="ARBA00004141"/>
    </source>
</evidence>
<feature type="compositionally biased region" description="Basic residues" evidence="5">
    <location>
        <begin position="236"/>
        <end position="248"/>
    </location>
</feature>
<dbReference type="AlphaFoldDB" id="A0AA88CZS0"/>
<evidence type="ECO:0000256" key="5">
    <source>
        <dbReference type="SAM" id="MobiDB-lite"/>
    </source>
</evidence>
<dbReference type="PANTHER" id="PTHR16950">
    <property type="entry name" value="ZINC TRANSPORTER SLC39A7 HISTIDINE-RICH MEMBRANE PROTEIN KE4"/>
    <property type="match status" value="1"/>
</dbReference>
<evidence type="ECO:0000256" key="2">
    <source>
        <dbReference type="ARBA" id="ARBA00022692"/>
    </source>
</evidence>
<dbReference type="PANTHER" id="PTHR16950:SF16">
    <property type="entry name" value="ZINC TRANSPORTER ZIP13"/>
    <property type="match status" value="1"/>
</dbReference>
<keyword evidence="3 6" id="KW-1133">Transmembrane helix</keyword>
<dbReference type="GO" id="GO:0005385">
    <property type="term" value="F:zinc ion transmembrane transporter activity"/>
    <property type="evidence" value="ECO:0007669"/>
    <property type="project" value="TreeGrafter"/>
</dbReference>
<feature type="compositionally biased region" description="Polar residues" evidence="5">
    <location>
        <begin position="278"/>
        <end position="288"/>
    </location>
</feature>
<feature type="transmembrane region" description="Helical" evidence="6">
    <location>
        <begin position="508"/>
        <end position="528"/>
    </location>
</feature>
<evidence type="ECO:0000256" key="3">
    <source>
        <dbReference type="ARBA" id="ARBA00022989"/>
    </source>
</evidence>
<dbReference type="Proteomes" id="UP001187192">
    <property type="component" value="Unassembled WGS sequence"/>
</dbReference>
<dbReference type="Pfam" id="PF02535">
    <property type="entry name" value="Zip"/>
    <property type="match status" value="2"/>
</dbReference>
<feature type="compositionally biased region" description="Basic and acidic residues" evidence="5">
    <location>
        <begin position="35"/>
        <end position="44"/>
    </location>
</feature>
<reference evidence="8" key="1">
    <citation type="submission" date="2023-07" db="EMBL/GenBank/DDBJ databases">
        <title>draft genome sequence of fig (Ficus carica).</title>
        <authorList>
            <person name="Takahashi T."/>
            <person name="Nishimura K."/>
        </authorList>
    </citation>
    <scope>NUCLEOTIDE SEQUENCE</scope>
</reference>
<sequence length="529" mass="57530">MSFSTRKIVVSLFLVLGFGFSVLLDLTSASSGDHQCNHGHDQHHHDHHHHDHHHHEKESLVESKLPEELAEEEDTKLYGFGSHVHDHNHDHEHEHFGVLQLTGPGLWIHALGCSLLVSMASLICLVILPVMFVQGKPSKTVVDSLALFGAGAMLGDAFLHQLPHAFGGGHSHSHDHHASHGHDHDHDHGHSHSHSHSLADLSVGLSILAGIVLFLLVEKIVRYVEDNSGGTNAWSHGHHHHHHRKSKKLKDDNDSPDDVQSNSTNGKGEQVLEKSSEGKVTNEVSNDSLGEDAQLGSHIRKRRTTADGDDDKKDVNAAKFSSADIKPSEEHDNPTTNLVFGYLNLFSDGVHNFTDGMALGSAFLLYGSVGGWSRTLFLLAHELPQEVPNSLNYLKMHLLNQNYNLARSECYLFAQLNLDYIPLELLNGIVGDFGILVRSGFSVSKALFFNFLSALVALVGTALALLWGQDPGQSSLIEGFTAGGFIYIAVAGVLAEMNSSGKTTLKSIAAQLTSLILGMAVALCISLVE</sequence>
<feature type="compositionally biased region" description="Basic and acidic residues" evidence="5">
    <location>
        <begin position="56"/>
        <end position="66"/>
    </location>
</feature>
<feature type="compositionally biased region" description="Basic and acidic residues" evidence="5">
    <location>
        <begin position="304"/>
        <end position="315"/>
    </location>
</feature>
<evidence type="ECO:0008006" key="10">
    <source>
        <dbReference type="Google" id="ProtNLM"/>
    </source>
</evidence>
<feature type="compositionally biased region" description="Basic residues" evidence="5">
    <location>
        <begin position="45"/>
        <end position="55"/>
    </location>
</feature>
<dbReference type="GO" id="GO:0016020">
    <property type="term" value="C:membrane"/>
    <property type="evidence" value="ECO:0007669"/>
    <property type="project" value="UniProtKB-SubCell"/>
</dbReference>
<name>A0AA88CZS0_FICCA</name>
<keyword evidence="9" id="KW-1185">Reference proteome</keyword>
<feature type="compositionally biased region" description="Polar residues" evidence="5">
    <location>
        <begin position="258"/>
        <end position="267"/>
    </location>
</feature>
<evidence type="ECO:0000256" key="6">
    <source>
        <dbReference type="SAM" id="Phobius"/>
    </source>
</evidence>
<feature type="region of interest" description="Disordered" evidence="5">
    <location>
        <begin position="230"/>
        <end position="315"/>
    </location>
</feature>
<keyword evidence="4 6" id="KW-0472">Membrane</keyword>
<feature type="signal peptide" evidence="7">
    <location>
        <begin position="1"/>
        <end position="29"/>
    </location>
</feature>
<feature type="transmembrane region" description="Helical" evidence="6">
    <location>
        <begin position="106"/>
        <end position="128"/>
    </location>
</feature>
<feature type="region of interest" description="Disordered" evidence="5">
    <location>
        <begin position="168"/>
        <end position="195"/>
    </location>
</feature>
<keyword evidence="2 6" id="KW-0812">Transmembrane</keyword>
<feature type="region of interest" description="Disordered" evidence="5">
    <location>
        <begin position="34"/>
        <end position="66"/>
    </location>
</feature>
<organism evidence="8 9">
    <name type="scientific">Ficus carica</name>
    <name type="common">Common fig</name>
    <dbReference type="NCBI Taxonomy" id="3494"/>
    <lineage>
        <taxon>Eukaryota</taxon>
        <taxon>Viridiplantae</taxon>
        <taxon>Streptophyta</taxon>
        <taxon>Embryophyta</taxon>
        <taxon>Tracheophyta</taxon>
        <taxon>Spermatophyta</taxon>
        <taxon>Magnoliopsida</taxon>
        <taxon>eudicotyledons</taxon>
        <taxon>Gunneridae</taxon>
        <taxon>Pentapetalae</taxon>
        <taxon>rosids</taxon>
        <taxon>fabids</taxon>
        <taxon>Rosales</taxon>
        <taxon>Moraceae</taxon>
        <taxon>Ficeae</taxon>
        <taxon>Ficus</taxon>
    </lineage>
</organism>